<dbReference type="Gene3D" id="3.40.50.720">
    <property type="entry name" value="NAD(P)-binding Rossmann-like Domain"/>
    <property type="match status" value="1"/>
</dbReference>
<evidence type="ECO:0000259" key="4">
    <source>
        <dbReference type="Pfam" id="PF03446"/>
    </source>
</evidence>
<comment type="caution">
    <text evidence="6">The sequence shown here is derived from an EMBL/GenBank/DDBJ whole genome shotgun (WGS) entry which is preliminary data.</text>
</comment>
<keyword evidence="3" id="KW-0520">NAD</keyword>
<dbReference type="GO" id="GO:0016491">
    <property type="term" value="F:oxidoreductase activity"/>
    <property type="evidence" value="ECO:0007669"/>
    <property type="project" value="UniProtKB-KW"/>
</dbReference>
<comment type="similarity">
    <text evidence="1">Belongs to the HIBADH-related family.</text>
</comment>
<dbReference type="InterPro" id="IPR013328">
    <property type="entry name" value="6PGD_dom2"/>
</dbReference>
<gene>
    <name evidence="6" type="ORF">ACFQH9_01100</name>
</gene>
<dbReference type="PIRSF" id="PIRSF000103">
    <property type="entry name" value="HIBADH"/>
    <property type="match status" value="1"/>
</dbReference>
<accession>A0ABW1I2I5</accession>
<proteinExistence type="inferred from homology"/>
<sequence length="288" mass="29376">MRSTIGFVGLGRMGRPMAARLAEAGWAVRGFDAGTVEPPAGVTLVGSAAETAAGADVVVLMLPSSDIVEAVLDGGLLTALAPGSLLLDMGSSRPLSSRVIAEQVAAQGAAFVDAPVSGGVRGAIHGELTIMAGGAEEDLDRVRPLLDILGRSVVHAGGVGAGHAAKALNNLLSASHLLATSEAVLAGKRFGLDPAVLLQAINGSSGRSGSSEVKWPKFVLPGTYDSGFALALMLKDMKIATELAEAQDSPIAFGRAAVDAWERAAKELPTDADHTEIARWVDANGELR</sequence>
<dbReference type="InterPro" id="IPR015815">
    <property type="entry name" value="HIBADH-related"/>
</dbReference>
<dbReference type="InterPro" id="IPR006115">
    <property type="entry name" value="6PGDH_NADP-bd"/>
</dbReference>
<dbReference type="Pfam" id="PF03446">
    <property type="entry name" value="NAD_binding_2"/>
    <property type="match status" value="1"/>
</dbReference>
<feature type="domain" description="3-hydroxyisobutyrate dehydrogenase-like NAD-binding" evidence="5">
    <location>
        <begin position="160"/>
        <end position="280"/>
    </location>
</feature>
<dbReference type="InterPro" id="IPR036291">
    <property type="entry name" value="NAD(P)-bd_dom_sf"/>
</dbReference>
<keyword evidence="7" id="KW-1185">Reference proteome</keyword>
<dbReference type="InterPro" id="IPR008927">
    <property type="entry name" value="6-PGluconate_DH-like_C_sf"/>
</dbReference>
<keyword evidence="2 6" id="KW-0560">Oxidoreductase</keyword>
<organism evidence="6 7">
    <name type="scientific">Pseudonocardia lutea</name>
    <dbReference type="NCBI Taxonomy" id="2172015"/>
    <lineage>
        <taxon>Bacteria</taxon>
        <taxon>Bacillati</taxon>
        <taxon>Actinomycetota</taxon>
        <taxon>Actinomycetes</taxon>
        <taxon>Pseudonocardiales</taxon>
        <taxon>Pseudonocardiaceae</taxon>
        <taxon>Pseudonocardia</taxon>
    </lineage>
</organism>
<reference evidence="7" key="1">
    <citation type="journal article" date="2019" name="Int. J. Syst. Evol. Microbiol.">
        <title>The Global Catalogue of Microorganisms (GCM) 10K type strain sequencing project: providing services to taxonomists for standard genome sequencing and annotation.</title>
        <authorList>
            <consortium name="The Broad Institute Genomics Platform"/>
            <consortium name="The Broad Institute Genome Sequencing Center for Infectious Disease"/>
            <person name="Wu L."/>
            <person name="Ma J."/>
        </authorList>
    </citation>
    <scope>NUCLEOTIDE SEQUENCE [LARGE SCALE GENOMIC DNA]</scope>
    <source>
        <strain evidence="7">CGMCC 4.7397</strain>
    </source>
</reference>
<evidence type="ECO:0000313" key="7">
    <source>
        <dbReference type="Proteomes" id="UP001596119"/>
    </source>
</evidence>
<name>A0ABW1I2I5_9PSEU</name>
<evidence type="ECO:0000259" key="5">
    <source>
        <dbReference type="Pfam" id="PF14833"/>
    </source>
</evidence>
<dbReference type="EC" id="1.1.-.-" evidence="6"/>
<protein>
    <submittedName>
        <fullName evidence="6">NAD(P)-dependent oxidoreductase</fullName>
        <ecNumber evidence="6">1.1.-.-</ecNumber>
    </submittedName>
</protein>
<dbReference type="InterPro" id="IPR002204">
    <property type="entry name" value="3-OH-isobutyrate_DH-rel_CS"/>
</dbReference>
<dbReference type="PANTHER" id="PTHR22981">
    <property type="entry name" value="3-HYDROXYISOBUTYRATE DEHYDROGENASE-RELATED"/>
    <property type="match status" value="1"/>
</dbReference>
<evidence type="ECO:0000256" key="2">
    <source>
        <dbReference type="ARBA" id="ARBA00023002"/>
    </source>
</evidence>
<dbReference type="RefSeq" id="WP_379563181.1">
    <property type="nucleotide sequence ID" value="NZ_JBHSQK010000003.1"/>
</dbReference>
<dbReference type="SUPFAM" id="SSF48179">
    <property type="entry name" value="6-phosphogluconate dehydrogenase C-terminal domain-like"/>
    <property type="match status" value="1"/>
</dbReference>
<dbReference type="PROSITE" id="PS00895">
    <property type="entry name" value="3_HYDROXYISOBUT_DH"/>
    <property type="match status" value="1"/>
</dbReference>
<evidence type="ECO:0000313" key="6">
    <source>
        <dbReference type="EMBL" id="MFC5946871.1"/>
    </source>
</evidence>
<evidence type="ECO:0000256" key="1">
    <source>
        <dbReference type="ARBA" id="ARBA00009080"/>
    </source>
</evidence>
<dbReference type="EMBL" id="JBHSQK010000003">
    <property type="protein sequence ID" value="MFC5946871.1"/>
    <property type="molecule type" value="Genomic_DNA"/>
</dbReference>
<dbReference type="Proteomes" id="UP001596119">
    <property type="component" value="Unassembled WGS sequence"/>
</dbReference>
<dbReference type="PANTHER" id="PTHR22981:SF7">
    <property type="entry name" value="3-HYDROXYISOBUTYRATE DEHYDROGENASE, MITOCHONDRIAL"/>
    <property type="match status" value="1"/>
</dbReference>
<evidence type="ECO:0000256" key="3">
    <source>
        <dbReference type="ARBA" id="ARBA00023027"/>
    </source>
</evidence>
<dbReference type="InterPro" id="IPR029154">
    <property type="entry name" value="HIBADH-like_NADP-bd"/>
</dbReference>
<dbReference type="SUPFAM" id="SSF51735">
    <property type="entry name" value="NAD(P)-binding Rossmann-fold domains"/>
    <property type="match status" value="1"/>
</dbReference>
<dbReference type="Gene3D" id="1.10.1040.10">
    <property type="entry name" value="N-(1-d-carboxylethyl)-l-norvaline Dehydrogenase, domain 2"/>
    <property type="match status" value="1"/>
</dbReference>
<dbReference type="Pfam" id="PF14833">
    <property type="entry name" value="NAD_binding_11"/>
    <property type="match status" value="1"/>
</dbReference>
<feature type="domain" description="6-phosphogluconate dehydrogenase NADP-binding" evidence="4">
    <location>
        <begin position="4"/>
        <end position="157"/>
    </location>
</feature>